<dbReference type="InterPro" id="IPR056924">
    <property type="entry name" value="SH3_Tf2-1"/>
</dbReference>
<sequence length="101" mass="11908">MSTSCNLFYHQDGTSVHEVNQTFLHRNEVLQELKINLQNVQSRMKQQADKGARDETFEVGDMVFLRLHLFRQHSVYRRASQKLAARFHGLYQVTERIGPFK</sequence>
<evidence type="ECO:0000313" key="3">
    <source>
        <dbReference type="Proteomes" id="UP001497516"/>
    </source>
</evidence>
<evidence type="ECO:0000259" key="1">
    <source>
        <dbReference type="Pfam" id="PF24626"/>
    </source>
</evidence>
<accession>A0AAV2CLZ5</accession>
<proteinExistence type="predicted"/>
<evidence type="ECO:0000313" key="2">
    <source>
        <dbReference type="EMBL" id="CAL1357457.1"/>
    </source>
</evidence>
<dbReference type="EMBL" id="OZ034813">
    <property type="protein sequence ID" value="CAL1357457.1"/>
    <property type="molecule type" value="Genomic_DNA"/>
</dbReference>
<reference evidence="2 3" key="1">
    <citation type="submission" date="2024-04" db="EMBL/GenBank/DDBJ databases">
        <authorList>
            <person name="Fracassetti M."/>
        </authorList>
    </citation>
    <scope>NUCLEOTIDE SEQUENCE [LARGE SCALE GENOMIC DNA]</scope>
</reference>
<organism evidence="2 3">
    <name type="scientific">Linum trigynum</name>
    <dbReference type="NCBI Taxonomy" id="586398"/>
    <lineage>
        <taxon>Eukaryota</taxon>
        <taxon>Viridiplantae</taxon>
        <taxon>Streptophyta</taxon>
        <taxon>Embryophyta</taxon>
        <taxon>Tracheophyta</taxon>
        <taxon>Spermatophyta</taxon>
        <taxon>Magnoliopsida</taxon>
        <taxon>eudicotyledons</taxon>
        <taxon>Gunneridae</taxon>
        <taxon>Pentapetalae</taxon>
        <taxon>rosids</taxon>
        <taxon>fabids</taxon>
        <taxon>Malpighiales</taxon>
        <taxon>Linaceae</taxon>
        <taxon>Linum</taxon>
    </lineage>
</organism>
<feature type="domain" description="Tf2-1-like SH3-like" evidence="1">
    <location>
        <begin position="60"/>
        <end position="99"/>
    </location>
</feature>
<name>A0AAV2CLZ5_9ROSI</name>
<keyword evidence="3" id="KW-1185">Reference proteome</keyword>
<dbReference type="AlphaFoldDB" id="A0AAV2CLZ5"/>
<dbReference type="Proteomes" id="UP001497516">
    <property type="component" value="Chromosome 1"/>
</dbReference>
<protein>
    <recommendedName>
        <fullName evidence="1">Tf2-1-like SH3-like domain-containing protein</fullName>
    </recommendedName>
</protein>
<dbReference type="Pfam" id="PF24626">
    <property type="entry name" value="SH3_Tf2-1"/>
    <property type="match status" value="1"/>
</dbReference>
<gene>
    <name evidence="2" type="ORF">LTRI10_LOCUS5086</name>
</gene>